<evidence type="ECO:0000256" key="19">
    <source>
        <dbReference type="PIRNR" id="PIRNR017184"/>
    </source>
</evidence>
<dbReference type="NCBIfam" id="TIGR00196">
    <property type="entry name" value="yjeF_cterm"/>
    <property type="match status" value="1"/>
</dbReference>
<dbReference type="InterPro" id="IPR036652">
    <property type="entry name" value="YjeF_N_dom_sf"/>
</dbReference>
<keyword evidence="9 18" id="KW-0630">Potassium</keyword>
<keyword evidence="12 17" id="KW-0456">Lyase</keyword>
<dbReference type="InterPro" id="IPR000631">
    <property type="entry name" value="CARKD"/>
</dbReference>
<evidence type="ECO:0000256" key="11">
    <source>
        <dbReference type="ARBA" id="ARBA00023235"/>
    </source>
</evidence>
<dbReference type="Pfam" id="PF03853">
    <property type="entry name" value="YjeF_N"/>
    <property type="match status" value="1"/>
</dbReference>
<feature type="binding site" evidence="17">
    <location>
        <position position="312"/>
    </location>
    <ligand>
        <name>(6S)-NADPHX</name>
        <dbReference type="ChEBI" id="CHEBI:64076"/>
    </ligand>
</feature>
<evidence type="ECO:0000256" key="9">
    <source>
        <dbReference type="ARBA" id="ARBA00022958"/>
    </source>
</evidence>
<dbReference type="KEGG" id="bomb:GT348_04975"/>
<comment type="function">
    <text evidence="17">Catalyzes the dehydration of the S-form of NAD(P)HX at the expense of ADP, which is converted to AMP. Together with NAD(P)HX epimerase, which catalyzes the epimerization of the S- and R-forms, the enzyme allows the repair of both epimers of NAD(P)HX, a damaged form of NAD(P)H that is a result of enzymatic or heat-dependent hydration.</text>
</comment>
<feature type="binding site" evidence="18">
    <location>
        <begin position="130"/>
        <end position="136"/>
    </location>
    <ligand>
        <name>(6S)-NADPHX</name>
        <dbReference type="ChEBI" id="CHEBI:64076"/>
    </ligand>
</feature>
<keyword evidence="8 17" id="KW-0521">NADP</keyword>
<dbReference type="GO" id="GO:0046872">
    <property type="term" value="F:metal ion binding"/>
    <property type="evidence" value="ECO:0007669"/>
    <property type="project" value="UniProtKB-UniRule"/>
</dbReference>
<evidence type="ECO:0000256" key="5">
    <source>
        <dbReference type="ARBA" id="ARBA00022723"/>
    </source>
</evidence>
<evidence type="ECO:0000313" key="22">
    <source>
        <dbReference type="EMBL" id="QHI95696.1"/>
    </source>
</evidence>
<dbReference type="GO" id="GO:0046496">
    <property type="term" value="P:nicotinamide nucleotide metabolic process"/>
    <property type="evidence" value="ECO:0007669"/>
    <property type="project" value="UniProtKB-UniRule"/>
</dbReference>
<dbReference type="EC" id="4.2.1.136" evidence="19"/>
<keyword evidence="10 17" id="KW-0520">NAD</keyword>
<comment type="catalytic activity">
    <reaction evidence="1 18 19">
        <text>(6R)-NADHX = (6S)-NADHX</text>
        <dbReference type="Rhea" id="RHEA:32215"/>
        <dbReference type="ChEBI" id="CHEBI:64074"/>
        <dbReference type="ChEBI" id="CHEBI:64075"/>
        <dbReference type="EC" id="5.1.99.6"/>
    </reaction>
</comment>
<feature type="binding site" evidence="18">
    <location>
        <position position="126"/>
    </location>
    <ligand>
        <name>K(+)</name>
        <dbReference type="ChEBI" id="CHEBI:29103"/>
    </ligand>
</feature>
<feature type="binding site" evidence="17">
    <location>
        <position position="254"/>
    </location>
    <ligand>
        <name>(6S)-NADPHX</name>
        <dbReference type="ChEBI" id="CHEBI:64076"/>
    </ligand>
</feature>
<feature type="domain" description="YjeF C-terminal" evidence="20">
    <location>
        <begin position="220"/>
        <end position="479"/>
    </location>
</feature>
<dbReference type="InterPro" id="IPR004443">
    <property type="entry name" value="YjeF_N_dom"/>
</dbReference>
<comment type="function">
    <text evidence="14 19">Bifunctional enzyme that catalyzes the epimerization of the S- and R-forms of NAD(P)HX and the dehydration of the S-form of NAD(P)HX at the expense of ADP, which is converted to AMP. This allows the repair of both epimers of NAD(P)HX, a damaged form of NAD(P)H that is a result of enzymatic or heat-dependent hydration.</text>
</comment>
<dbReference type="Proteomes" id="UP000463975">
    <property type="component" value="Chromosome"/>
</dbReference>
<evidence type="ECO:0000256" key="10">
    <source>
        <dbReference type="ARBA" id="ARBA00023027"/>
    </source>
</evidence>
<dbReference type="Gene3D" id="3.40.50.10260">
    <property type="entry name" value="YjeF N-terminal domain"/>
    <property type="match status" value="1"/>
</dbReference>
<comment type="similarity">
    <text evidence="18">Belongs to the NnrE/AIBP family.</text>
</comment>
<dbReference type="HAMAP" id="MF_01965">
    <property type="entry name" value="NADHX_dehydratase"/>
    <property type="match status" value="1"/>
</dbReference>
<keyword evidence="23" id="KW-1185">Reference proteome</keyword>
<comment type="similarity">
    <text evidence="17">Belongs to the NnrD/CARKD family.</text>
</comment>
<keyword evidence="6 17" id="KW-0547">Nucleotide-binding</keyword>
<comment type="catalytic activity">
    <reaction evidence="15 17 19">
        <text>(6S)-NADHX + ADP = AMP + phosphate + NADH + H(+)</text>
        <dbReference type="Rhea" id="RHEA:32223"/>
        <dbReference type="ChEBI" id="CHEBI:15378"/>
        <dbReference type="ChEBI" id="CHEBI:43474"/>
        <dbReference type="ChEBI" id="CHEBI:57945"/>
        <dbReference type="ChEBI" id="CHEBI:64074"/>
        <dbReference type="ChEBI" id="CHEBI:456215"/>
        <dbReference type="ChEBI" id="CHEBI:456216"/>
        <dbReference type="EC" id="4.2.1.136"/>
    </reaction>
</comment>
<keyword evidence="13" id="KW-0511">Multifunctional enzyme</keyword>
<evidence type="ECO:0000256" key="1">
    <source>
        <dbReference type="ARBA" id="ARBA00000013"/>
    </source>
</evidence>
<dbReference type="GO" id="GO:0110051">
    <property type="term" value="P:metabolite repair"/>
    <property type="evidence" value="ECO:0007669"/>
    <property type="project" value="TreeGrafter"/>
</dbReference>
<dbReference type="PIRSF" id="PIRSF017184">
    <property type="entry name" value="Nnr"/>
    <property type="match status" value="1"/>
</dbReference>
<dbReference type="InterPro" id="IPR030677">
    <property type="entry name" value="Nnr"/>
</dbReference>
<name>A0A6P1NBF4_9PROT</name>
<comment type="cofactor">
    <cofactor evidence="17">
        <name>Mg(2+)</name>
        <dbReference type="ChEBI" id="CHEBI:18420"/>
    </cofactor>
</comment>
<keyword evidence="7 17" id="KW-0067">ATP-binding</keyword>
<dbReference type="PANTHER" id="PTHR12592:SF0">
    <property type="entry name" value="ATP-DEPENDENT (S)-NAD(P)H-HYDRATE DEHYDRATASE"/>
    <property type="match status" value="1"/>
</dbReference>
<evidence type="ECO:0000256" key="6">
    <source>
        <dbReference type="ARBA" id="ARBA00022741"/>
    </source>
</evidence>
<feature type="domain" description="YjeF N-terminal" evidence="21">
    <location>
        <begin position="18"/>
        <end position="212"/>
    </location>
</feature>
<dbReference type="PROSITE" id="PS01050">
    <property type="entry name" value="YJEF_C_2"/>
    <property type="match status" value="1"/>
</dbReference>
<comment type="subunit">
    <text evidence="17">Homotetramer.</text>
</comment>
<feature type="binding site" evidence="17">
    <location>
        <position position="358"/>
    </location>
    <ligand>
        <name>(6S)-NADPHX</name>
        <dbReference type="ChEBI" id="CHEBI:64076"/>
    </ligand>
</feature>
<protein>
    <recommendedName>
        <fullName evidence="19">Bifunctional NAD(P)H-hydrate repair enzyme</fullName>
    </recommendedName>
    <alternativeName>
        <fullName evidence="19">Nicotinamide nucleotide repair protein</fullName>
    </alternativeName>
    <domain>
        <recommendedName>
            <fullName evidence="19">ADP-dependent (S)-NAD(P)H-hydrate dehydratase</fullName>
            <ecNumber evidence="19">4.2.1.136</ecNumber>
        </recommendedName>
        <alternativeName>
            <fullName evidence="19">ADP-dependent NAD(P)HX dehydratase</fullName>
        </alternativeName>
    </domain>
    <domain>
        <recommendedName>
            <fullName evidence="19">NAD(P)H-hydrate epimerase</fullName>
            <ecNumber evidence="19">5.1.99.6</ecNumber>
        </recommendedName>
    </domain>
</protein>
<evidence type="ECO:0000313" key="23">
    <source>
        <dbReference type="Proteomes" id="UP000463975"/>
    </source>
</evidence>
<evidence type="ECO:0000256" key="17">
    <source>
        <dbReference type="HAMAP-Rule" id="MF_01965"/>
    </source>
</evidence>
<feature type="binding site" evidence="18">
    <location>
        <position position="158"/>
    </location>
    <ligand>
        <name>K(+)</name>
        <dbReference type="ChEBI" id="CHEBI:29103"/>
    </ligand>
</feature>
<gene>
    <name evidence="18" type="primary">nnrE</name>
    <name evidence="17" type="synonym">nnrD</name>
    <name evidence="22" type="ORF">GT348_04975</name>
</gene>
<organism evidence="22 23">
    <name type="scientific">Aristophania vespae</name>
    <dbReference type="NCBI Taxonomy" id="2697033"/>
    <lineage>
        <taxon>Bacteria</taxon>
        <taxon>Pseudomonadati</taxon>
        <taxon>Pseudomonadota</taxon>
        <taxon>Alphaproteobacteria</taxon>
        <taxon>Acetobacterales</taxon>
        <taxon>Acetobacteraceae</taxon>
        <taxon>Aristophania</taxon>
    </lineage>
</organism>
<comment type="function">
    <text evidence="18">Catalyzes the epimerization of the S- and R-forms of NAD(P)HX, a damaged form of NAD(P)H that is a result of enzymatic or heat-dependent hydration. This is a prerequisite for the S-specific NAD(P)H-hydrate dehydratase to allow the repair of both epimers of NAD(P)HX.</text>
</comment>
<dbReference type="PROSITE" id="PS51383">
    <property type="entry name" value="YJEF_C_3"/>
    <property type="match status" value="1"/>
</dbReference>
<evidence type="ECO:0000256" key="4">
    <source>
        <dbReference type="ARBA" id="ARBA00009524"/>
    </source>
</evidence>
<evidence type="ECO:0000256" key="2">
    <source>
        <dbReference type="ARBA" id="ARBA00000909"/>
    </source>
</evidence>
<comment type="catalytic activity">
    <reaction evidence="2 18 19">
        <text>(6R)-NADPHX = (6S)-NADPHX</text>
        <dbReference type="Rhea" id="RHEA:32227"/>
        <dbReference type="ChEBI" id="CHEBI:64076"/>
        <dbReference type="ChEBI" id="CHEBI:64077"/>
        <dbReference type="EC" id="5.1.99.6"/>
    </reaction>
</comment>
<comment type="catalytic activity">
    <reaction evidence="16 17 19">
        <text>(6S)-NADPHX + ADP = AMP + phosphate + NADPH + H(+)</text>
        <dbReference type="Rhea" id="RHEA:32235"/>
        <dbReference type="ChEBI" id="CHEBI:15378"/>
        <dbReference type="ChEBI" id="CHEBI:43474"/>
        <dbReference type="ChEBI" id="CHEBI:57783"/>
        <dbReference type="ChEBI" id="CHEBI:64076"/>
        <dbReference type="ChEBI" id="CHEBI:456215"/>
        <dbReference type="ChEBI" id="CHEBI:456216"/>
        <dbReference type="EC" id="4.2.1.136"/>
    </reaction>
</comment>
<feature type="binding site" evidence="17">
    <location>
        <position position="421"/>
    </location>
    <ligand>
        <name>(6S)-NADPHX</name>
        <dbReference type="ChEBI" id="CHEBI:64076"/>
    </ligand>
</feature>
<dbReference type="SUPFAM" id="SSF64153">
    <property type="entry name" value="YjeF N-terminal domain-like"/>
    <property type="match status" value="1"/>
</dbReference>
<dbReference type="InterPro" id="IPR017953">
    <property type="entry name" value="Carbohydrate_kinase_pred_CS"/>
</dbReference>
<evidence type="ECO:0000256" key="3">
    <source>
        <dbReference type="ARBA" id="ARBA00006001"/>
    </source>
</evidence>
<dbReference type="InterPro" id="IPR029056">
    <property type="entry name" value="Ribokinase-like"/>
</dbReference>
<dbReference type="Pfam" id="PF01256">
    <property type="entry name" value="Carb_kinase"/>
    <property type="match status" value="1"/>
</dbReference>
<feature type="binding site" evidence="17">
    <location>
        <position position="420"/>
    </location>
    <ligand>
        <name>AMP</name>
        <dbReference type="ChEBI" id="CHEBI:456215"/>
    </ligand>
</feature>
<evidence type="ECO:0000256" key="8">
    <source>
        <dbReference type="ARBA" id="ARBA00022857"/>
    </source>
</evidence>
<dbReference type="PROSITE" id="PS51385">
    <property type="entry name" value="YJEF_N"/>
    <property type="match status" value="1"/>
</dbReference>
<feature type="binding site" evidence="18">
    <location>
        <begin position="66"/>
        <end position="70"/>
    </location>
    <ligand>
        <name>(6S)-NADPHX</name>
        <dbReference type="ChEBI" id="CHEBI:64076"/>
    </ligand>
</feature>
<feature type="binding site" evidence="17">
    <location>
        <begin position="391"/>
        <end position="395"/>
    </location>
    <ligand>
        <name>AMP</name>
        <dbReference type="ChEBI" id="CHEBI:456215"/>
    </ligand>
</feature>
<keyword evidence="5 18" id="KW-0479">Metal-binding</keyword>
<evidence type="ECO:0000259" key="20">
    <source>
        <dbReference type="PROSITE" id="PS51383"/>
    </source>
</evidence>
<dbReference type="EMBL" id="CP047652">
    <property type="protein sequence ID" value="QHI95696.1"/>
    <property type="molecule type" value="Genomic_DNA"/>
</dbReference>
<dbReference type="GO" id="GO:0052855">
    <property type="term" value="F:ADP-dependent NAD(P)H-hydrate dehydratase activity"/>
    <property type="evidence" value="ECO:0007669"/>
    <property type="project" value="UniProtKB-UniRule"/>
</dbReference>
<dbReference type="Gene3D" id="3.40.1190.20">
    <property type="match status" value="1"/>
</dbReference>
<feature type="binding site" evidence="18">
    <location>
        <position position="67"/>
    </location>
    <ligand>
        <name>K(+)</name>
        <dbReference type="ChEBI" id="CHEBI:29103"/>
    </ligand>
</feature>
<dbReference type="GO" id="GO:0052856">
    <property type="term" value="F:NAD(P)HX epimerase activity"/>
    <property type="evidence" value="ECO:0007669"/>
    <property type="project" value="UniProtKB-UniRule"/>
</dbReference>
<dbReference type="SUPFAM" id="SSF53613">
    <property type="entry name" value="Ribokinase-like"/>
    <property type="match status" value="1"/>
</dbReference>
<sequence length="486" mass="51986">MSHSLSLSAPILHPRALLTPAETREMDQAASLNIEDLMVNAGTMAARIIRQNYKPLKILVACGPGNNGGDGLVLASILKNQGWPVSVTLLKSEPSSYLTKKMLAKWDDPIIPFVPEEAKRFDLVIDALFGAGMNRALPHIVEKFLEAAKRRIAIDLPSGVEGETGLFMGKVAPCEMSICFVRPRPAHYLSPALKICGKIKCADIAMPTSALKAVSPHIWHNDPSLWQLPTQHFDDHKYKRGVVSLVGGKDMPGAAHLSAAAARRVGAGMVRIVTSPEEAPYYRIGSAGLIIDDDLDTSLEDPRREVWICGPGLPHQKAGNVLKKLLDKRKSIIADAGALSWAAGDLSRLKGVKVITPHAGEFARLFPLGDKTRLKAAISAAKELDSVIVLKGEDTIIAAPDGRVAINSHASTALATAGTGDVLTGVIGALLSGGMHPWEASCAAVWIHGQAGQMAAKEYGGWPLAEDVVTFLGKSRHVAEQKMKKQ</sequence>
<evidence type="ECO:0000256" key="15">
    <source>
        <dbReference type="ARBA" id="ARBA00048238"/>
    </source>
</evidence>
<comment type="similarity">
    <text evidence="3 19">In the N-terminal section; belongs to the NnrE/AIBP family.</text>
</comment>
<evidence type="ECO:0000256" key="18">
    <source>
        <dbReference type="HAMAP-Rule" id="MF_01966"/>
    </source>
</evidence>
<dbReference type="AlphaFoldDB" id="A0A6P1NBF4"/>
<evidence type="ECO:0000256" key="12">
    <source>
        <dbReference type="ARBA" id="ARBA00023239"/>
    </source>
</evidence>
<evidence type="ECO:0000256" key="13">
    <source>
        <dbReference type="ARBA" id="ARBA00023268"/>
    </source>
</evidence>
<comment type="similarity">
    <text evidence="4 19">In the C-terminal section; belongs to the NnrD/CARKD family.</text>
</comment>
<proteinExistence type="inferred from homology"/>
<comment type="cofactor">
    <cofactor evidence="18 19">
        <name>K(+)</name>
        <dbReference type="ChEBI" id="CHEBI:29103"/>
    </cofactor>
    <text evidence="18 19">Binds 1 potassium ion per subunit.</text>
</comment>
<dbReference type="CDD" id="cd01171">
    <property type="entry name" value="YXKO-related"/>
    <property type="match status" value="1"/>
</dbReference>
<comment type="caution">
    <text evidence="18">Lacks conserved residue(s) required for the propagation of feature annotation.</text>
</comment>
<dbReference type="PANTHER" id="PTHR12592">
    <property type="entry name" value="ATP-DEPENDENT (S)-NAD(P)H-HYDRATE DEHYDRATASE FAMILY MEMBER"/>
    <property type="match status" value="1"/>
</dbReference>
<feature type="binding site" evidence="18">
    <location>
        <position position="155"/>
    </location>
    <ligand>
        <name>(6S)-NADPHX</name>
        <dbReference type="ChEBI" id="CHEBI:64076"/>
    </ligand>
</feature>
<dbReference type="NCBIfam" id="TIGR00197">
    <property type="entry name" value="yjeF_nterm"/>
    <property type="match status" value="1"/>
</dbReference>
<dbReference type="HAMAP" id="MF_01966">
    <property type="entry name" value="NADHX_epimerase"/>
    <property type="match status" value="1"/>
</dbReference>
<accession>A0A6P1NBF4</accession>
<keyword evidence="11 18" id="KW-0413">Isomerase</keyword>
<dbReference type="EC" id="5.1.99.6" evidence="19"/>
<dbReference type="RefSeq" id="WP_160618772.1">
    <property type="nucleotide sequence ID" value="NZ_CP047652.1"/>
</dbReference>
<reference evidence="22 23" key="1">
    <citation type="submission" date="2020-01" db="EMBL/GenBank/DDBJ databases">
        <title>Genome sequencing of strain KACC 21507.</title>
        <authorList>
            <person name="Heo J."/>
            <person name="Kim S.-J."/>
            <person name="Kim J.-S."/>
            <person name="Hong S.-B."/>
            <person name="Kwon S.-W."/>
        </authorList>
    </citation>
    <scope>NUCLEOTIDE SEQUENCE [LARGE SCALE GENOMIC DNA]</scope>
    <source>
        <strain evidence="22 23">KACC 21507</strain>
    </source>
</reference>
<evidence type="ECO:0000256" key="14">
    <source>
        <dbReference type="ARBA" id="ARBA00025153"/>
    </source>
</evidence>
<evidence type="ECO:0000256" key="7">
    <source>
        <dbReference type="ARBA" id="ARBA00022840"/>
    </source>
</evidence>
<evidence type="ECO:0000256" key="16">
    <source>
        <dbReference type="ARBA" id="ARBA00049209"/>
    </source>
</evidence>
<dbReference type="GO" id="GO:0005524">
    <property type="term" value="F:ATP binding"/>
    <property type="evidence" value="ECO:0007669"/>
    <property type="project" value="UniProtKB-UniRule"/>
</dbReference>
<evidence type="ECO:0000259" key="21">
    <source>
        <dbReference type="PROSITE" id="PS51385"/>
    </source>
</evidence>